<dbReference type="InterPro" id="IPR050613">
    <property type="entry name" value="Sec_Metabolite_Reg"/>
</dbReference>
<dbReference type="InterPro" id="IPR036864">
    <property type="entry name" value="Zn2-C6_fun-type_DNA-bd_sf"/>
</dbReference>
<keyword evidence="2" id="KW-0539">Nucleus</keyword>
<keyword evidence="4" id="KW-1133">Transmembrane helix</keyword>
<evidence type="ECO:0000256" key="2">
    <source>
        <dbReference type="ARBA" id="ARBA00023242"/>
    </source>
</evidence>
<dbReference type="SUPFAM" id="SSF57701">
    <property type="entry name" value="Zn2/Cys6 DNA-binding domain"/>
    <property type="match status" value="1"/>
</dbReference>
<evidence type="ECO:0000313" key="7">
    <source>
        <dbReference type="Proteomes" id="UP000019384"/>
    </source>
</evidence>
<dbReference type="GO" id="GO:0000981">
    <property type="term" value="F:DNA-binding transcription factor activity, RNA polymerase II-specific"/>
    <property type="evidence" value="ECO:0007669"/>
    <property type="project" value="InterPro"/>
</dbReference>
<dbReference type="AlphaFoldDB" id="W6MSF5"/>
<dbReference type="EMBL" id="HG793129">
    <property type="protein sequence ID" value="CDK28142.1"/>
    <property type="molecule type" value="Genomic_DNA"/>
</dbReference>
<keyword evidence="4" id="KW-0812">Transmembrane</keyword>
<accession>W6MSF5</accession>
<dbReference type="PANTHER" id="PTHR31001">
    <property type="entry name" value="UNCHARACTERIZED TRANSCRIPTIONAL REGULATORY PROTEIN"/>
    <property type="match status" value="1"/>
</dbReference>
<reference evidence="6" key="1">
    <citation type="submission" date="2013-12" db="EMBL/GenBank/DDBJ databases">
        <authorList>
            <person name="Genoscope - CEA"/>
        </authorList>
    </citation>
    <scope>NUCLEOTIDE SEQUENCE</scope>
    <source>
        <strain evidence="6">CBS 1993</strain>
    </source>
</reference>
<keyword evidence="7" id="KW-1185">Reference proteome</keyword>
<dbReference type="STRING" id="1382522.W6MSF5"/>
<feature type="domain" description="Zn(2)-C6 fungal-type" evidence="5">
    <location>
        <begin position="18"/>
        <end position="48"/>
    </location>
</feature>
<sequence length="884" mass="100933">MVDRANASTTTMKVYPISCVECRRRKIKCNKVGPVCNQCIKRDTSCEYPGKFRSIEVETLLEDKPKVVGRPGIDRNASYRSQSGSSESNNEKKAASPGGTVQVKFEEETAPSEVEEDQLEAIQRENEVLKLKLKELRLKLRQHGTDKASEENGLLKPPFRSGDFSDNEDTANAKRGRYYGPNSTEYMISQTSTKTENGTNDSDYDNFMKMRRQISQKRDLPILIDVPLESLSKIKVRRQLATSPKNIELIIKLVKRFFMFKTHNINFVSEKPLIDFLNNYTRMKEWSHDDEMLLVLAILITVLRSLEPDNALLVENNLSYAKMRGTLYKQFKNLRNGVSIDTVTNLQAYVIECEDLFYNDQPEKSWTLLFRIVSSAYSLGLHVFDKNIVKTLKNEVGEKSLEVIRKHPRTSLWLTINFLSAVLCSILGRPNPVTFTFQPLLRNCEIRLNYKIGISELIKKSTQVLIESYKVEIDYSTILEIDEEFENEIIIYEKILSDRRAARLEPGSNTFKASLIRIPLRITKDRKTKRRRSASVTALNELPSDLTFTIQKRYEGKMEKYSLLETDCETICDLILVYGNRAKFHQHFMSQHKSSAKSCLDSVIKVLDHFLALVEILKDKMDTTDFQSIYPFFYCFAYQSFVVIYTFLMMGLPLVYDFFDEIKLIRSKLQNLFEKVGEELWRPSTIRIVRYINEMCDNLIKIHEEEAKGPSRVPSMASMSNTGLYKSNSGLLLKSPSARNMALLRKSDSSLSFLGSRAPAVFQEDNSSPRNPLYSPNGFFGDGEEPNVQPPGPARFSIGSDCGDFALEDSPFGIDPLLGFNLDDPFFVQNPINFNVARPGPPIRTNTSEYANYFDGDGNINEFGGRANTDYLFNLGNHISSDDV</sequence>
<dbReference type="GO" id="GO:0005634">
    <property type="term" value="C:nucleus"/>
    <property type="evidence" value="ECO:0007669"/>
    <property type="project" value="UniProtKB-SubCell"/>
</dbReference>
<gene>
    <name evidence="6" type="ORF">KUCA_T00004123001</name>
</gene>
<feature type="region of interest" description="Disordered" evidence="3">
    <location>
        <begin position="67"/>
        <end position="118"/>
    </location>
</feature>
<dbReference type="SMART" id="SM00066">
    <property type="entry name" value="GAL4"/>
    <property type="match status" value="1"/>
</dbReference>
<evidence type="ECO:0000313" key="6">
    <source>
        <dbReference type="EMBL" id="CDK28142.1"/>
    </source>
</evidence>
<name>W6MSF5_9ASCO</name>
<reference evidence="6" key="2">
    <citation type="submission" date="2014-02" db="EMBL/GenBank/DDBJ databases">
        <title>Complete DNA sequence of /Kuraishia capsulata/ illustrates novel genomic features among budding yeasts (/Saccharomycotina/).</title>
        <authorList>
            <person name="Morales L."/>
            <person name="Noel B."/>
            <person name="Porcel B."/>
            <person name="Marcet-Houben M."/>
            <person name="Hullo M-F."/>
            <person name="Sacerdot C."/>
            <person name="Tekaia F."/>
            <person name="Leh-Louis V."/>
            <person name="Despons L."/>
            <person name="Khanna V."/>
            <person name="Aury J-M."/>
            <person name="Barbe V."/>
            <person name="Couloux A."/>
            <person name="Labadie K."/>
            <person name="Pelletier E."/>
            <person name="Souciet J-L."/>
            <person name="Boekhout T."/>
            <person name="Gabaldon T."/>
            <person name="Wincker P."/>
            <person name="Dujon B."/>
        </authorList>
    </citation>
    <scope>NUCLEOTIDE SEQUENCE</scope>
    <source>
        <strain evidence="6">CBS 1993</strain>
    </source>
</reference>
<dbReference type="PROSITE" id="PS50048">
    <property type="entry name" value="ZN2_CY6_FUNGAL_2"/>
    <property type="match status" value="1"/>
</dbReference>
<protein>
    <recommendedName>
        <fullName evidence="5">Zn(2)-C6 fungal-type domain-containing protein</fullName>
    </recommendedName>
</protein>
<feature type="compositionally biased region" description="Acidic residues" evidence="3">
    <location>
        <begin position="108"/>
        <end position="118"/>
    </location>
</feature>
<feature type="region of interest" description="Disordered" evidence="3">
    <location>
        <begin position="144"/>
        <end position="184"/>
    </location>
</feature>
<comment type="subcellular location">
    <subcellularLocation>
        <location evidence="1">Nucleus</location>
    </subcellularLocation>
</comment>
<dbReference type="HOGENOM" id="CLU_011523_0_0_1"/>
<dbReference type="Gene3D" id="4.10.240.10">
    <property type="entry name" value="Zn(2)-C6 fungal-type DNA-binding domain"/>
    <property type="match status" value="1"/>
</dbReference>
<dbReference type="RefSeq" id="XP_022460132.1">
    <property type="nucleotide sequence ID" value="XM_022600825.1"/>
</dbReference>
<dbReference type="PROSITE" id="PS00463">
    <property type="entry name" value="ZN2_CY6_FUNGAL_1"/>
    <property type="match status" value="1"/>
</dbReference>
<keyword evidence="4" id="KW-0472">Membrane</keyword>
<proteinExistence type="predicted"/>
<feature type="compositionally biased region" description="Polar residues" evidence="3">
    <location>
        <begin position="78"/>
        <end position="88"/>
    </location>
</feature>
<feature type="transmembrane region" description="Helical" evidence="4">
    <location>
        <begin position="636"/>
        <end position="659"/>
    </location>
</feature>
<dbReference type="InterPro" id="IPR001138">
    <property type="entry name" value="Zn2Cys6_DnaBD"/>
</dbReference>
<evidence type="ECO:0000259" key="5">
    <source>
        <dbReference type="PROSITE" id="PS50048"/>
    </source>
</evidence>
<dbReference type="PANTHER" id="PTHR31001:SF88">
    <property type="entry name" value="TRANSCRIPTION FACTOR PDR3"/>
    <property type="match status" value="1"/>
</dbReference>
<evidence type="ECO:0000256" key="4">
    <source>
        <dbReference type="SAM" id="Phobius"/>
    </source>
</evidence>
<evidence type="ECO:0000256" key="1">
    <source>
        <dbReference type="ARBA" id="ARBA00004123"/>
    </source>
</evidence>
<dbReference type="GO" id="GO:0008270">
    <property type="term" value="F:zinc ion binding"/>
    <property type="evidence" value="ECO:0007669"/>
    <property type="project" value="InterPro"/>
</dbReference>
<dbReference type="CDD" id="cd00067">
    <property type="entry name" value="GAL4"/>
    <property type="match status" value="1"/>
</dbReference>
<evidence type="ECO:0000256" key="3">
    <source>
        <dbReference type="SAM" id="MobiDB-lite"/>
    </source>
</evidence>
<dbReference type="OrthoDB" id="435881at2759"/>
<dbReference type="Pfam" id="PF00172">
    <property type="entry name" value="Zn_clus"/>
    <property type="match status" value="1"/>
</dbReference>
<dbReference type="GeneID" id="34521520"/>
<dbReference type="Proteomes" id="UP000019384">
    <property type="component" value="Unassembled WGS sequence"/>
</dbReference>
<dbReference type="CDD" id="cd12148">
    <property type="entry name" value="fungal_TF_MHR"/>
    <property type="match status" value="1"/>
</dbReference>
<organism evidence="6 7">
    <name type="scientific">Kuraishia capsulata CBS 1993</name>
    <dbReference type="NCBI Taxonomy" id="1382522"/>
    <lineage>
        <taxon>Eukaryota</taxon>
        <taxon>Fungi</taxon>
        <taxon>Dikarya</taxon>
        <taxon>Ascomycota</taxon>
        <taxon>Saccharomycotina</taxon>
        <taxon>Pichiomycetes</taxon>
        <taxon>Pichiales</taxon>
        <taxon>Pichiaceae</taxon>
        <taxon>Kuraishia</taxon>
    </lineage>
</organism>